<sequence>MTKKEWLIILVMYFSFWAYLAIDKYKQKKMLEEAIKSQDELPKLSKGDRVITVAGIYGRVDEIKGQTIILEIDKEAKMEVSKNSILNKVV</sequence>
<name>A0ABS7SZM7_9FIRM</name>
<dbReference type="EMBL" id="JAIPME010000002">
    <property type="protein sequence ID" value="MBZ2386968.1"/>
    <property type="molecule type" value="Genomic_DNA"/>
</dbReference>
<dbReference type="PANTHER" id="PTHR33909">
    <property type="entry name" value="SEC TRANSLOCON ACCESSORY COMPLEX SUBUNIT YAJC"/>
    <property type="match status" value="1"/>
</dbReference>
<protein>
    <submittedName>
        <fullName evidence="11">Preprotein translocase subunit YajC</fullName>
    </submittedName>
</protein>
<gene>
    <name evidence="11" type="primary">yajC</name>
    <name evidence="11" type="ORF">K8P03_06700</name>
</gene>
<evidence type="ECO:0000313" key="12">
    <source>
        <dbReference type="Proteomes" id="UP000734271"/>
    </source>
</evidence>
<keyword evidence="8" id="KW-0811">Translocation</keyword>
<evidence type="ECO:0000256" key="2">
    <source>
        <dbReference type="ARBA" id="ARBA00006742"/>
    </source>
</evidence>
<dbReference type="Pfam" id="PF02699">
    <property type="entry name" value="YajC"/>
    <property type="match status" value="1"/>
</dbReference>
<dbReference type="InterPro" id="IPR003849">
    <property type="entry name" value="Preprotein_translocase_YajC"/>
</dbReference>
<organism evidence="11 12">
    <name type="scientific">Anaerococcus murdochii</name>
    <dbReference type="NCBI Taxonomy" id="411577"/>
    <lineage>
        <taxon>Bacteria</taxon>
        <taxon>Bacillati</taxon>
        <taxon>Bacillota</taxon>
        <taxon>Tissierellia</taxon>
        <taxon>Tissierellales</taxon>
        <taxon>Peptoniphilaceae</taxon>
        <taxon>Anaerococcus</taxon>
    </lineage>
</organism>
<reference evidence="11 12" key="1">
    <citation type="submission" date="2021-08" db="EMBL/GenBank/DDBJ databases">
        <title>FDA dAtabase for Regulatory Grade micrObial Sequences (FDA-ARGOS): Supporting development and validation of Infectious Disease Dx tests.</title>
        <authorList>
            <person name="Sproer C."/>
            <person name="Gronow S."/>
            <person name="Severitt S."/>
            <person name="Schroder I."/>
            <person name="Tallon L."/>
            <person name="Sadzewicz L."/>
            <person name="Zhao X."/>
            <person name="Boylan J."/>
            <person name="Ott S."/>
            <person name="Bowen H."/>
            <person name="Vavikolanu K."/>
            <person name="Hazen T."/>
            <person name="Aluvathingal J."/>
            <person name="Nadendla S."/>
            <person name="Lowell S."/>
            <person name="Myers T."/>
            <person name="Yan Y."/>
            <person name="Sichtig H."/>
        </authorList>
    </citation>
    <scope>NUCLEOTIDE SEQUENCE [LARGE SCALE GENOMIC DNA]</scope>
    <source>
        <strain evidence="11 12">FDAARGOS_1460</strain>
    </source>
</reference>
<evidence type="ECO:0000256" key="3">
    <source>
        <dbReference type="ARBA" id="ARBA00022448"/>
    </source>
</evidence>
<evidence type="ECO:0000256" key="5">
    <source>
        <dbReference type="ARBA" id="ARBA00022692"/>
    </source>
</evidence>
<feature type="transmembrane region" description="Helical" evidence="10">
    <location>
        <begin position="6"/>
        <end position="22"/>
    </location>
</feature>
<accession>A0ABS7SZM7</accession>
<dbReference type="SMART" id="SM01323">
    <property type="entry name" value="YajC"/>
    <property type="match status" value="1"/>
</dbReference>
<comment type="similarity">
    <text evidence="2">Belongs to the YajC family.</text>
</comment>
<evidence type="ECO:0000256" key="8">
    <source>
        <dbReference type="ARBA" id="ARBA00023010"/>
    </source>
</evidence>
<evidence type="ECO:0000256" key="7">
    <source>
        <dbReference type="ARBA" id="ARBA00022989"/>
    </source>
</evidence>
<dbReference type="NCBIfam" id="TIGR00739">
    <property type="entry name" value="yajC"/>
    <property type="match status" value="1"/>
</dbReference>
<evidence type="ECO:0000256" key="6">
    <source>
        <dbReference type="ARBA" id="ARBA00022927"/>
    </source>
</evidence>
<evidence type="ECO:0000313" key="11">
    <source>
        <dbReference type="EMBL" id="MBZ2386968.1"/>
    </source>
</evidence>
<evidence type="ECO:0000256" key="4">
    <source>
        <dbReference type="ARBA" id="ARBA00022475"/>
    </source>
</evidence>
<keyword evidence="12" id="KW-1185">Reference proteome</keyword>
<keyword evidence="7 10" id="KW-1133">Transmembrane helix</keyword>
<dbReference type="RefSeq" id="WP_223419648.1">
    <property type="nucleotide sequence ID" value="NZ_JAIPME010000002.1"/>
</dbReference>
<dbReference type="Proteomes" id="UP000734271">
    <property type="component" value="Unassembled WGS sequence"/>
</dbReference>
<dbReference type="PANTHER" id="PTHR33909:SF1">
    <property type="entry name" value="SEC TRANSLOCON ACCESSORY COMPLEX SUBUNIT YAJC"/>
    <property type="match status" value="1"/>
</dbReference>
<keyword evidence="4" id="KW-1003">Cell membrane</keyword>
<keyword evidence="6" id="KW-0653">Protein transport</keyword>
<evidence type="ECO:0000256" key="1">
    <source>
        <dbReference type="ARBA" id="ARBA00004162"/>
    </source>
</evidence>
<keyword evidence="5 10" id="KW-0812">Transmembrane</keyword>
<evidence type="ECO:0000256" key="10">
    <source>
        <dbReference type="SAM" id="Phobius"/>
    </source>
</evidence>
<comment type="caution">
    <text evidence="11">The sequence shown here is derived from an EMBL/GenBank/DDBJ whole genome shotgun (WGS) entry which is preliminary data.</text>
</comment>
<proteinExistence type="inferred from homology"/>
<evidence type="ECO:0000256" key="9">
    <source>
        <dbReference type="ARBA" id="ARBA00023136"/>
    </source>
</evidence>
<comment type="subcellular location">
    <subcellularLocation>
        <location evidence="1">Cell membrane</location>
        <topology evidence="1">Single-pass membrane protein</topology>
    </subcellularLocation>
</comment>
<keyword evidence="3" id="KW-0813">Transport</keyword>
<keyword evidence="9 10" id="KW-0472">Membrane</keyword>